<accession>A0A6C0LJW5</accession>
<dbReference type="InterPro" id="IPR027417">
    <property type="entry name" value="P-loop_NTPase"/>
</dbReference>
<evidence type="ECO:0000259" key="2">
    <source>
        <dbReference type="Pfam" id="PF02399"/>
    </source>
</evidence>
<name>A0A6C0LJW5_9ZZZZ</name>
<dbReference type="EMBL" id="MN740511">
    <property type="protein sequence ID" value="QHU30670.1"/>
    <property type="molecule type" value="Genomic_DNA"/>
</dbReference>
<proteinExistence type="predicted"/>
<reference evidence="3" key="1">
    <citation type="journal article" date="2020" name="Nature">
        <title>Giant virus diversity and host interactions through global metagenomics.</title>
        <authorList>
            <person name="Schulz F."/>
            <person name="Roux S."/>
            <person name="Paez-Espino D."/>
            <person name="Jungbluth S."/>
            <person name="Walsh D.A."/>
            <person name="Denef V.J."/>
            <person name="McMahon K.D."/>
            <person name="Konstantinidis K.T."/>
            <person name="Eloe-Fadrosh E.A."/>
            <person name="Kyrpides N.C."/>
            <person name="Woyke T."/>
        </authorList>
    </citation>
    <scope>NUCLEOTIDE SEQUENCE</scope>
    <source>
        <strain evidence="3">GVMAG-M-3300027833-19</strain>
    </source>
</reference>
<dbReference type="Pfam" id="PF02399">
    <property type="entry name" value="Herpes_ori_bp"/>
    <property type="match status" value="1"/>
</dbReference>
<dbReference type="InterPro" id="IPR003450">
    <property type="entry name" value="Replication_origin-bd"/>
</dbReference>
<protein>
    <recommendedName>
        <fullName evidence="2">Replication origin-binding protein domain-containing protein</fullName>
    </recommendedName>
</protein>
<feature type="region of interest" description="Disordered" evidence="1">
    <location>
        <begin position="1117"/>
        <end position="1151"/>
    </location>
</feature>
<organism evidence="3">
    <name type="scientific">viral metagenome</name>
    <dbReference type="NCBI Taxonomy" id="1070528"/>
    <lineage>
        <taxon>unclassified sequences</taxon>
        <taxon>metagenomes</taxon>
        <taxon>organismal metagenomes</taxon>
    </lineage>
</organism>
<dbReference type="GO" id="GO:0006260">
    <property type="term" value="P:DNA replication"/>
    <property type="evidence" value="ECO:0007669"/>
    <property type="project" value="InterPro"/>
</dbReference>
<evidence type="ECO:0000256" key="1">
    <source>
        <dbReference type="SAM" id="MobiDB-lite"/>
    </source>
</evidence>
<feature type="domain" description="Replication origin-binding protein" evidence="2">
    <location>
        <begin position="423"/>
        <end position="735"/>
    </location>
</feature>
<dbReference type="GO" id="GO:0003688">
    <property type="term" value="F:DNA replication origin binding"/>
    <property type="evidence" value="ECO:0007669"/>
    <property type="project" value="InterPro"/>
</dbReference>
<dbReference type="SUPFAM" id="SSF52540">
    <property type="entry name" value="P-loop containing nucleoside triphosphate hydrolases"/>
    <property type="match status" value="1"/>
</dbReference>
<sequence>MDITIKPINFSNKLVLQRSGEDSIESQLGNDMTLYPAIWDESPNGDKKGMFKVFATYSDTIAYIESFKNIEDKTFHEVIYGDRPQRLRFDIDAKGHLKTLIDDYDISKLPEKYHHLSNHDAIIQYLKDLIYDEFIAQYSDSLKIHYTGYTLDKDQIMVVTECHNKDKYSFHIIVTRFKVHNYHEARYFAMKVAKRLKRFDSDLEELIDIQTYKHRQFFRILGCCKRKEPSRIKKLSKKNMNERASYTWLSYGFIQHGTDDMLIHCKKYDTSSIGITHNDPSNVLSKETVEYCKEVINEEIGKDYKYESTKNNMLTYKRIMPSYCKVCKKKHDQENAFAYVNGNNLFWNCRRNNDKHKVLTIGFIEDTKYDRVKQLNKIRDEIVSLDGENLEPLHEYKFMPNCIYDEYCAKHMRPFPKDYDTLYIKAPMKMGKSKQLIAHIKSINTEENPIKSILIVSFRRAFTEEFLGKFNTGDRRTGLDKIFNRKLEDYKTIKDQHITKDTHPFVMVQIESFHRIRSAYDTVILDESESIYEQFSSSTVKQTSLITINFMRIIRKAKRVICMDAYLDTRTVENTNRYRGENKTNIKFSVNTFKNQGVKSDTGQYTYNIGYCTNHFYKLITEALEAGKKIVILSNTRDKLNAYSKVIAKAFPDLDIQSYTALSKQLDKQELKDVNYNWSQYDVVMYSPTITAGISYEKVHFDQVFCLFSNMSCNVLSCMQMIGRVRNVGDKLVHICYEHTYFKGSITADGIVDDLVNNRNQLSSPFNGTYVDDTDSDDDEYFKYIPNRDGYFYLWLNNQISSNKSKQNFLYILMRCIYITGANIEVYEDIKGEDSIEIREAQKEVKRERYNDIAEAKMLSEEEFSILLRKSQEGTVNRDMWYSLEKYGLKVLYENRFIRFNSDVLDNIDYIESYYPSKIKNKYKNIKEVLESKQTFEHALEDIRVCELNSIKTHYYAKNNQADLNINLKANLHKCCYDLIKMLGFDHIIDFNFTTVNNIINKLTSHDTIRIIRKCIDMHGIRRMKLKKDGKKPRTKERRIFDMSIDGISKVLDNFYGIAVKVDKDDSICLEHKHGFHIVRDTLTLSLANEEQPIIIWKGFKVPKDWKPIKYEGECNPINVNRSQNDDDDDDNDNLDLKFEFNSDSDDDLGF</sequence>
<dbReference type="GO" id="GO:0005524">
    <property type="term" value="F:ATP binding"/>
    <property type="evidence" value="ECO:0007669"/>
    <property type="project" value="InterPro"/>
</dbReference>
<evidence type="ECO:0000313" key="3">
    <source>
        <dbReference type="EMBL" id="QHU30670.1"/>
    </source>
</evidence>
<dbReference type="AlphaFoldDB" id="A0A6C0LJW5"/>